<name>A0A382XVC2_9ZZZZ</name>
<gene>
    <name evidence="3" type="ORF">METZ01_LOCUS427092</name>
</gene>
<keyword evidence="2" id="KW-1133">Transmembrane helix</keyword>
<organism evidence="3">
    <name type="scientific">marine metagenome</name>
    <dbReference type="NCBI Taxonomy" id="408172"/>
    <lineage>
        <taxon>unclassified sequences</taxon>
        <taxon>metagenomes</taxon>
        <taxon>ecological metagenomes</taxon>
    </lineage>
</organism>
<keyword evidence="2" id="KW-0472">Membrane</keyword>
<sequence length="88" mass="10501">MSSPMKNNSQKFSLNKEQREDKRWNRSYKETKKSFLRTYLEDLTDKLKAKKIIIMLFLAVATFMVIPIIPVLIAFLAGRWLRYNSERT</sequence>
<accession>A0A382XVC2</accession>
<protein>
    <submittedName>
        <fullName evidence="3">Uncharacterized protein</fullName>
    </submittedName>
</protein>
<dbReference type="AlphaFoldDB" id="A0A382XVC2"/>
<feature type="compositionally biased region" description="Basic and acidic residues" evidence="1">
    <location>
        <begin position="14"/>
        <end position="25"/>
    </location>
</feature>
<feature type="transmembrane region" description="Helical" evidence="2">
    <location>
        <begin position="52"/>
        <end position="77"/>
    </location>
</feature>
<feature type="region of interest" description="Disordered" evidence="1">
    <location>
        <begin position="1"/>
        <end position="25"/>
    </location>
</feature>
<keyword evidence="2" id="KW-0812">Transmembrane</keyword>
<evidence type="ECO:0000313" key="3">
    <source>
        <dbReference type="EMBL" id="SVD74238.1"/>
    </source>
</evidence>
<proteinExistence type="predicted"/>
<reference evidence="3" key="1">
    <citation type="submission" date="2018-05" db="EMBL/GenBank/DDBJ databases">
        <authorList>
            <person name="Lanie J.A."/>
            <person name="Ng W.-L."/>
            <person name="Kazmierczak K.M."/>
            <person name="Andrzejewski T.M."/>
            <person name="Davidsen T.M."/>
            <person name="Wayne K.J."/>
            <person name="Tettelin H."/>
            <person name="Glass J.I."/>
            <person name="Rusch D."/>
            <person name="Podicherti R."/>
            <person name="Tsui H.-C.T."/>
            <person name="Winkler M.E."/>
        </authorList>
    </citation>
    <scope>NUCLEOTIDE SEQUENCE</scope>
</reference>
<evidence type="ECO:0000256" key="1">
    <source>
        <dbReference type="SAM" id="MobiDB-lite"/>
    </source>
</evidence>
<evidence type="ECO:0000256" key="2">
    <source>
        <dbReference type="SAM" id="Phobius"/>
    </source>
</evidence>
<feature type="compositionally biased region" description="Polar residues" evidence="1">
    <location>
        <begin position="1"/>
        <end position="13"/>
    </location>
</feature>
<dbReference type="EMBL" id="UINC01170274">
    <property type="protein sequence ID" value="SVD74238.1"/>
    <property type="molecule type" value="Genomic_DNA"/>
</dbReference>